<dbReference type="OrthoDB" id="9782128at2"/>
<dbReference type="AlphaFoldDB" id="F5L5E4"/>
<sequence length="210" mass="23716">MHLRLIRHGETVANMEGRMQGQSDFPLSPEGKKQAQLLAKWLSADQIDAIYSSDLSRAYETALAIARYHDLSVQTREDLREIKLGRFEKLTPAEIKQKYPAYYQADLLSCGLDDVEQAEQVYQRALRVVEDLLARHFGERVVVVSHGTFIGCLLMALLNIKWPGKRIFAVGNTSMTTIDFRSSRQFMILGVNEQPHLQLEAGQIQKLGAG</sequence>
<dbReference type="EMBL" id="CP082237">
    <property type="protein sequence ID" value="QZT34668.1"/>
    <property type="molecule type" value="Genomic_DNA"/>
</dbReference>
<evidence type="ECO:0000313" key="5">
    <source>
        <dbReference type="EMBL" id="EGL83443.1"/>
    </source>
</evidence>
<name>F5L5E4_CALTT</name>
<dbReference type="KEGG" id="cthu:HUR95_04835"/>
<gene>
    <name evidence="5" type="ORF">CathTA2_1007</name>
    <name evidence="6" type="ORF">HUR95_04835</name>
</gene>
<evidence type="ECO:0000256" key="1">
    <source>
        <dbReference type="ARBA" id="ARBA00023152"/>
    </source>
</evidence>
<dbReference type="GO" id="GO:0005737">
    <property type="term" value="C:cytoplasm"/>
    <property type="evidence" value="ECO:0007669"/>
    <property type="project" value="TreeGrafter"/>
</dbReference>
<reference evidence="6" key="3">
    <citation type="submission" date="2021-08" db="EMBL/GenBank/DDBJ databases">
        <authorList>
            <person name="de Jong S."/>
            <person name="van den Broek M."/>
            <person name="Merkel A."/>
            <person name="de la Torre Cortes P."/>
            <person name="Kalamorz F."/>
            <person name="Cook G."/>
            <person name="van Loosdrecht M."/>
            <person name="McMillan D."/>
        </authorList>
    </citation>
    <scope>NUCLEOTIDE SEQUENCE</scope>
    <source>
        <strain evidence="6">TA2.A1</strain>
    </source>
</reference>
<dbReference type="PROSITE" id="PS00175">
    <property type="entry name" value="PG_MUTASE"/>
    <property type="match status" value="1"/>
</dbReference>
<feature type="active site" description="Tele-phosphohistidine intermediate" evidence="3">
    <location>
        <position position="8"/>
    </location>
</feature>
<dbReference type="InterPro" id="IPR029033">
    <property type="entry name" value="His_PPase_superfam"/>
</dbReference>
<dbReference type="GO" id="GO:0016791">
    <property type="term" value="F:phosphatase activity"/>
    <property type="evidence" value="ECO:0007669"/>
    <property type="project" value="TreeGrafter"/>
</dbReference>
<dbReference type="Proteomes" id="UP000825179">
    <property type="component" value="Chromosome"/>
</dbReference>
<evidence type="ECO:0000256" key="2">
    <source>
        <dbReference type="ARBA" id="ARBA00023235"/>
    </source>
</evidence>
<feature type="active site" description="Proton donor/acceptor" evidence="3">
    <location>
        <position position="81"/>
    </location>
</feature>
<dbReference type="Gene3D" id="3.40.50.1240">
    <property type="entry name" value="Phosphoglycerate mutase-like"/>
    <property type="match status" value="1"/>
</dbReference>
<dbReference type="CDD" id="cd07067">
    <property type="entry name" value="HP_PGM_like"/>
    <property type="match status" value="1"/>
</dbReference>
<dbReference type="RefSeq" id="WP_007503710.1">
    <property type="nucleotide sequence ID" value="NZ_AFCE01000105.1"/>
</dbReference>
<protein>
    <submittedName>
        <fullName evidence="6">Histidine phosphatase family protein</fullName>
    </submittedName>
    <submittedName>
        <fullName evidence="5">Phosphoglycerate mutase</fullName>
    </submittedName>
</protein>
<keyword evidence="8" id="KW-1185">Reference proteome</keyword>
<dbReference type="InterPro" id="IPR050275">
    <property type="entry name" value="PGM_Phosphatase"/>
</dbReference>
<reference evidence="5 7" key="1">
    <citation type="journal article" date="2011" name="J. Bacteriol.">
        <title>Draft genome sequence of the thermoalkaliphilic Caldalkalibacillus thermarum strain TA2.A1.</title>
        <authorList>
            <person name="Kalamorz F."/>
            <person name="Keis S."/>
            <person name="McMillan D.G."/>
            <person name="Olsson K."/>
            <person name="Stanton J.A."/>
            <person name="Stockwell P."/>
            <person name="Black M.A."/>
            <person name="Klingeman D.M."/>
            <person name="Land M.L."/>
            <person name="Han C.S."/>
            <person name="Martin S.L."/>
            <person name="Becher S.A."/>
            <person name="Peddie C.J."/>
            <person name="Morgan H.W."/>
            <person name="Matthies D."/>
            <person name="Preiss L."/>
            <person name="Meier T."/>
            <person name="Brown S.D."/>
            <person name="Cook G.M."/>
        </authorList>
    </citation>
    <scope>NUCLEOTIDE SEQUENCE [LARGE SCALE GENOMIC DNA]</scope>
    <source>
        <strain evidence="5 7">TA2.A1</strain>
    </source>
</reference>
<keyword evidence="2" id="KW-0413">Isomerase</keyword>
<evidence type="ECO:0000313" key="8">
    <source>
        <dbReference type="Proteomes" id="UP000825179"/>
    </source>
</evidence>
<evidence type="ECO:0000256" key="4">
    <source>
        <dbReference type="PIRSR" id="PIRSR613078-2"/>
    </source>
</evidence>
<dbReference type="EMBL" id="AFCE01000105">
    <property type="protein sequence ID" value="EGL83443.1"/>
    <property type="molecule type" value="Genomic_DNA"/>
</dbReference>
<dbReference type="SUPFAM" id="SSF53254">
    <property type="entry name" value="Phosphoglycerate mutase-like"/>
    <property type="match status" value="1"/>
</dbReference>
<evidence type="ECO:0000313" key="7">
    <source>
        <dbReference type="Proteomes" id="UP000010716"/>
    </source>
</evidence>
<dbReference type="eggNOG" id="COG0406">
    <property type="taxonomic scope" value="Bacteria"/>
</dbReference>
<evidence type="ECO:0000256" key="3">
    <source>
        <dbReference type="PIRSR" id="PIRSR613078-1"/>
    </source>
</evidence>
<organism evidence="5 7">
    <name type="scientific">Caldalkalibacillus thermarum (strain TA2.A1)</name>
    <dbReference type="NCBI Taxonomy" id="986075"/>
    <lineage>
        <taxon>Bacteria</taxon>
        <taxon>Bacillati</taxon>
        <taxon>Bacillota</taxon>
        <taxon>Bacilli</taxon>
        <taxon>Bacillales</taxon>
        <taxon>Bacillaceae</taxon>
        <taxon>Caldalkalibacillus</taxon>
    </lineage>
</organism>
<dbReference type="PANTHER" id="PTHR48100">
    <property type="entry name" value="BROAD-SPECIFICITY PHOSPHATASE YOR283W-RELATED"/>
    <property type="match status" value="1"/>
</dbReference>
<dbReference type="InterPro" id="IPR001345">
    <property type="entry name" value="PG/BPGM_mutase_AS"/>
</dbReference>
<feature type="binding site" evidence="4">
    <location>
        <position position="57"/>
    </location>
    <ligand>
        <name>substrate</name>
    </ligand>
</feature>
<proteinExistence type="predicted"/>
<keyword evidence="1" id="KW-0324">Glycolysis</keyword>
<reference evidence="6 8" key="2">
    <citation type="journal article" date="2020" name="Extremophiles">
        <title>Genomic analysis of Caldalkalibacillus thermarum TA2.A1 reveals aerobic alkaliphilic metabolism and evolutionary hallmarks linking alkaliphilic bacteria and plant life.</title>
        <authorList>
            <person name="de Jong S.I."/>
            <person name="van den Broek M.A."/>
            <person name="Merkel A.Y."/>
            <person name="de la Torre Cortes P."/>
            <person name="Kalamorz F."/>
            <person name="Cook G.M."/>
            <person name="van Loosdrecht M.C.M."/>
            <person name="McMillan D.G.G."/>
        </authorList>
    </citation>
    <scope>NUCLEOTIDE SEQUENCE [LARGE SCALE GENOMIC DNA]</scope>
    <source>
        <strain evidence="6 8">TA2.A1</strain>
    </source>
</reference>
<dbReference type="SMART" id="SM00855">
    <property type="entry name" value="PGAM"/>
    <property type="match status" value="1"/>
</dbReference>
<dbReference type="Proteomes" id="UP000010716">
    <property type="component" value="Unassembled WGS sequence"/>
</dbReference>
<dbReference type="Pfam" id="PF00300">
    <property type="entry name" value="His_Phos_1"/>
    <property type="match status" value="1"/>
</dbReference>
<dbReference type="InterPro" id="IPR013078">
    <property type="entry name" value="His_Pase_superF_clade-1"/>
</dbReference>
<evidence type="ECO:0000313" key="6">
    <source>
        <dbReference type="EMBL" id="QZT34668.1"/>
    </source>
</evidence>
<accession>F5L5E4</accession>
<dbReference type="PANTHER" id="PTHR48100:SF1">
    <property type="entry name" value="HISTIDINE PHOSPHATASE FAMILY PROTEIN-RELATED"/>
    <property type="match status" value="1"/>
</dbReference>
<feature type="binding site" evidence="4">
    <location>
        <begin position="7"/>
        <end position="14"/>
    </location>
    <ligand>
        <name>substrate</name>
    </ligand>
</feature>